<gene>
    <name evidence="1" type="ORF">LEP1GSC158_3912</name>
</gene>
<protein>
    <submittedName>
        <fullName evidence="1">Uncharacterized protein</fullName>
    </submittedName>
</protein>
<dbReference type="Proteomes" id="UP000012089">
    <property type="component" value="Unassembled WGS sequence"/>
</dbReference>
<evidence type="ECO:0000313" key="1">
    <source>
        <dbReference type="EMBL" id="EMM98009.1"/>
    </source>
</evidence>
<dbReference type="EMBL" id="AFMF02000002">
    <property type="protein sequence ID" value="EMM98009.1"/>
    <property type="molecule type" value="Genomic_DNA"/>
</dbReference>
<reference evidence="1 2" key="1">
    <citation type="submission" date="2013-01" db="EMBL/GenBank/DDBJ databases">
        <authorList>
            <person name="Harkins D.M."/>
            <person name="Durkin A.S."/>
            <person name="Brinkac L.M."/>
            <person name="Haft D.H."/>
            <person name="Selengut J.D."/>
            <person name="Sanka R."/>
            <person name="DePew J."/>
            <person name="Purushe J."/>
            <person name="Tulsiani S.M."/>
            <person name="Graham G.C."/>
            <person name="Burns M.-A."/>
            <person name="Dohnt M.F."/>
            <person name="Smythe L.D."/>
            <person name="McKay D.B."/>
            <person name="Craig S.B."/>
            <person name="Vinetz J.M."/>
            <person name="Sutton G.G."/>
            <person name="Nierman W.C."/>
            <person name="Fouts D.E."/>
        </authorList>
    </citation>
    <scope>NUCLEOTIDE SEQUENCE [LARGE SCALE GENOMIC DNA]</scope>
    <source>
        <strain evidence="1 2">LT2156</strain>
    </source>
</reference>
<sequence>MIKLTVLNFIGSVTNSKILGMLFLEKFFLNFSYIGLIFNRNR</sequence>
<proteinExistence type="predicted"/>
<comment type="caution">
    <text evidence="1">The sequence shown here is derived from an EMBL/GenBank/DDBJ whole genome shotgun (WGS) entry which is preliminary data.</text>
</comment>
<name>M6HSR5_LEPIR</name>
<dbReference type="AlphaFoldDB" id="M6HSR5"/>
<evidence type="ECO:0000313" key="2">
    <source>
        <dbReference type="Proteomes" id="UP000012089"/>
    </source>
</evidence>
<accession>M6HSR5</accession>
<organism evidence="1 2">
    <name type="scientific">Leptospira interrogans serovar Zanoni str. LT2156</name>
    <dbReference type="NCBI Taxonomy" id="1001601"/>
    <lineage>
        <taxon>Bacteria</taxon>
        <taxon>Pseudomonadati</taxon>
        <taxon>Spirochaetota</taxon>
        <taxon>Spirochaetia</taxon>
        <taxon>Leptospirales</taxon>
        <taxon>Leptospiraceae</taxon>
        <taxon>Leptospira</taxon>
    </lineage>
</organism>